<gene>
    <name evidence="1" type="ORF">Zm00014a_003842</name>
</gene>
<protein>
    <submittedName>
        <fullName evidence="1">Uncharacterized protein</fullName>
    </submittedName>
</protein>
<dbReference type="EMBL" id="NCVQ01000005">
    <property type="protein sequence ID" value="PWZ25228.1"/>
    <property type="molecule type" value="Genomic_DNA"/>
</dbReference>
<accession>A0A3L6EXA9</accession>
<comment type="caution">
    <text evidence="1">The sequence shown here is derived from an EMBL/GenBank/DDBJ whole genome shotgun (WGS) entry which is preliminary data.</text>
</comment>
<organism evidence="1 2">
    <name type="scientific">Zea mays</name>
    <name type="common">Maize</name>
    <dbReference type="NCBI Taxonomy" id="4577"/>
    <lineage>
        <taxon>Eukaryota</taxon>
        <taxon>Viridiplantae</taxon>
        <taxon>Streptophyta</taxon>
        <taxon>Embryophyta</taxon>
        <taxon>Tracheophyta</taxon>
        <taxon>Spermatophyta</taxon>
        <taxon>Magnoliopsida</taxon>
        <taxon>Liliopsida</taxon>
        <taxon>Poales</taxon>
        <taxon>Poaceae</taxon>
        <taxon>PACMAD clade</taxon>
        <taxon>Panicoideae</taxon>
        <taxon>Andropogonodae</taxon>
        <taxon>Andropogoneae</taxon>
        <taxon>Tripsacinae</taxon>
        <taxon>Zea</taxon>
    </lineage>
</organism>
<dbReference type="Proteomes" id="UP000251960">
    <property type="component" value="Chromosome 4"/>
</dbReference>
<name>A0A3L6EXA9_MAIZE</name>
<proteinExistence type="predicted"/>
<evidence type="ECO:0000313" key="2">
    <source>
        <dbReference type="Proteomes" id="UP000251960"/>
    </source>
</evidence>
<dbReference type="AlphaFoldDB" id="A0A3L6EXA9"/>
<reference evidence="1 2" key="1">
    <citation type="journal article" date="2018" name="Nat. Genet.">
        <title>Extensive intraspecific gene order and gene structural variations between Mo17 and other maize genomes.</title>
        <authorList>
            <person name="Sun S."/>
            <person name="Zhou Y."/>
            <person name="Chen J."/>
            <person name="Shi J."/>
            <person name="Zhao H."/>
            <person name="Zhao H."/>
            <person name="Song W."/>
            <person name="Zhang M."/>
            <person name="Cui Y."/>
            <person name="Dong X."/>
            <person name="Liu H."/>
            <person name="Ma X."/>
            <person name="Jiao Y."/>
            <person name="Wang B."/>
            <person name="Wei X."/>
            <person name="Stein J.C."/>
            <person name="Glaubitz J.C."/>
            <person name="Lu F."/>
            <person name="Yu G."/>
            <person name="Liang C."/>
            <person name="Fengler K."/>
            <person name="Li B."/>
            <person name="Rafalski A."/>
            <person name="Schnable P.S."/>
            <person name="Ware D.H."/>
            <person name="Buckler E.S."/>
            <person name="Lai J."/>
        </authorList>
    </citation>
    <scope>NUCLEOTIDE SEQUENCE [LARGE SCALE GENOMIC DNA]</scope>
    <source>
        <strain evidence="2">cv. Missouri 17</strain>
        <tissue evidence="1">Seedling</tissue>
    </source>
</reference>
<evidence type="ECO:0000313" key="1">
    <source>
        <dbReference type="EMBL" id="PWZ25228.1"/>
    </source>
</evidence>
<sequence>MESSPAAAMAPASSSRAARDPLLFARFDLPAGWGCRKPLAFCGEAQDTDDAPVVFEPAATVAPTEGVKDNDGT</sequence>